<evidence type="ECO:0000313" key="3">
    <source>
        <dbReference type="Proteomes" id="UP000011082"/>
    </source>
</evidence>
<sequence length="771" mass="87878">MKHRILKITVYIIAKFTTLINISGCSVMDTSKMQLGEDVASYSSQDNLQNIPLPNTSISGSKHISNSESVSRMVDHIIETGSHLHIPLDELNAIVFGDKEFNQSNDDTNTFSEHAMCLDLDLNREIDASNHILQNTRKDNSKVADTVPMSSAIIESQGVNENSVNDTAMQDGHEGFSTQSNSEIVSNDANHIISESTSSACNPPQPKRSRIDQATTIKSGTVQPIQIHLINPSNASLHSQSIHSNLLHCPQVLYQVVPNTSIINNFYIQTISQNCEPSTPYCPATVSGNSTKSTKKRLKNTNDCVLPDSAKQNYVKLDKMLRRCFAFSSPINGIYDTDGTINGKRYAKLCHRAEIFNDKKFQAAYDMAMNRGQPSKPNDNSGQAKMPDYAAQGQSLYVLTMDHFWSKMRHNYTSINTKINLWSCFNRLFIAKKISRNSEHAPNNMLFIYFYISTLLPKCASRIMEYINFKINQDLSPHSHGHGNNISYTSMHNEQALINQDGPGLLEARLYFKTNTAIKECLDLDVFKTFKHAFLILTSEKSKKIILDKVGEIYGEGKYAEYYKTCYHCICCVIKHDQFMEMVRKSYSNISREASNERFLAILEKLKRNIFEMHKDIFELFRRYVVPYLDDETDESTKNQLLNELKALYIESGCSITLKMSSITSLIKNLLTEWFKLIDKCNIPGTNGFKYNVFVNIQSIFTAYQSIHILILILIGKYQWITCRIKIYTVFKFIVLSQFDPERIELFFNEFERKPKKLEQEKTAANQNSLN</sequence>
<organism evidence="2 3">
    <name type="scientific">Vittaforma corneae (strain ATCC 50505)</name>
    <name type="common">Microsporidian parasite</name>
    <name type="synonym">Nosema corneum</name>
    <dbReference type="NCBI Taxonomy" id="993615"/>
    <lineage>
        <taxon>Eukaryota</taxon>
        <taxon>Fungi</taxon>
        <taxon>Fungi incertae sedis</taxon>
        <taxon>Microsporidia</taxon>
        <taxon>Nosematidae</taxon>
        <taxon>Vittaforma</taxon>
    </lineage>
</organism>
<feature type="region of interest" description="Disordered" evidence="1">
    <location>
        <begin position="155"/>
        <end position="180"/>
    </location>
</feature>
<dbReference type="VEuPathDB" id="MicrosporidiaDB:VICG_00708"/>
<dbReference type="InParanoid" id="L2GN34"/>
<gene>
    <name evidence="2" type="ORF">VICG_00708</name>
</gene>
<name>L2GN34_VITCO</name>
<protein>
    <submittedName>
        <fullName evidence="2">Uncharacterized protein</fullName>
    </submittedName>
</protein>
<dbReference type="EMBL" id="JH370133">
    <property type="protein sequence ID" value="ELA42308.1"/>
    <property type="molecule type" value="Genomic_DNA"/>
</dbReference>
<dbReference type="GeneID" id="19881424"/>
<dbReference type="AlphaFoldDB" id="L2GN34"/>
<evidence type="ECO:0000256" key="1">
    <source>
        <dbReference type="SAM" id="MobiDB-lite"/>
    </source>
</evidence>
<dbReference type="Proteomes" id="UP000011082">
    <property type="component" value="Unassembled WGS sequence"/>
</dbReference>
<dbReference type="HOGENOM" id="CLU_362561_0_0_1"/>
<evidence type="ECO:0000313" key="2">
    <source>
        <dbReference type="EMBL" id="ELA42308.1"/>
    </source>
</evidence>
<dbReference type="RefSeq" id="XP_007604159.1">
    <property type="nucleotide sequence ID" value="XM_007604097.1"/>
</dbReference>
<feature type="compositionally biased region" description="Polar residues" evidence="1">
    <location>
        <begin position="155"/>
        <end position="168"/>
    </location>
</feature>
<reference evidence="3" key="1">
    <citation type="submission" date="2011-05" db="EMBL/GenBank/DDBJ databases">
        <title>The genome sequence of Vittaforma corneae strain ATCC 50505.</title>
        <authorList>
            <consortium name="The Broad Institute Genome Sequencing Platform"/>
            <person name="Cuomo C."/>
            <person name="Didier E."/>
            <person name="Bowers L."/>
            <person name="Young S.K."/>
            <person name="Zeng Q."/>
            <person name="Gargeya S."/>
            <person name="Fitzgerald M."/>
            <person name="Haas B."/>
            <person name="Abouelleil A."/>
            <person name="Alvarado L."/>
            <person name="Arachchi H.M."/>
            <person name="Berlin A."/>
            <person name="Chapman S.B."/>
            <person name="Gearin G."/>
            <person name="Goldberg J."/>
            <person name="Griggs A."/>
            <person name="Gujja S."/>
            <person name="Hansen M."/>
            <person name="Heiman D."/>
            <person name="Howarth C."/>
            <person name="Larimer J."/>
            <person name="Lui A."/>
            <person name="MacDonald P.J.P."/>
            <person name="McCowen C."/>
            <person name="Montmayeur A."/>
            <person name="Murphy C."/>
            <person name="Neiman D."/>
            <person name="Pearson M."/>
            <person name="Priest M."/>
            <person name="Roberts A."/>
            <person name="Saif S."/>
            <person name="Shea T."/>
            <person name="Sisk P."/>
            <person name="Stolte C."/>
            <person name="Sykes S."/>
            <person name="Wortman J."/>
            <person name="Nusbaum C."/>
            <person name="Birren B."/>
        </authorList>
    </citation>
    <scope>NUCLEOTIDE SEQUENCE [LARGE SCALE GENOMIC DNA]</scope>
    <source>
        <strain evidence="3">ATCC 50505</strain>
    </source>
</reference>
<keyword evidence="3" id="KW-1185">Reference proteome</keyword>
<proteinExistence type="predicted"/>
<accession>L2GN34</accession>